<feature type="region of interest" description="Disordered" evidence="1">
    <location>
        <begin position="23"/>
        <end position="47"/>
    </location>
</feature>
<gene>
    <name evidence="2" type="ORF">HYC85_004666</name>
</gene>
<reference evidence="3" key="1">
    <citation type="journal article" date="2020" name="Nat. Commun.">
        <title>Genome assembly of wild tea tree DASZ reveals pedigree and selection history of tea varieties.</title>
        <authorList>
            <person name="Zhang W."/>
            <person name="Zhang Y."/>
            <person name="Qiu H."/>
            <person name="Guo Y."/>
            <person name="Wan H."/>
            <person name="Zhang X."/>
            <person name="Scossa F."/>
            <person name="Alseekh S."/>
            <person name="Zhang Q."/>
            <person name="Wang P."/>
            <person name="Xu L."/>
            <person name="Schmidt M.H."/>
            <person name="Jia X."/>
            <person name="Li D."/>
            <person name="Zhu A."/>
            <person name="Guo F."/>
            <person name="Chen W."/>
            <person name="Ni D."/>
            <person name="Usadel B."/>
            <person name="Fernie A.R."/>
            <person name="Wen W."/>
        </authorList>
    </citation>
    <scope>NUCLEOTIDE SEQUENCE [LARGE SCALE GENOMIC DNA]</scope>
    <source>
        <strain evidence="3">cv. G240</strain>
    </source>
</reference>
<organism evidence="2 3">
    <name type="scientific">Camellia sinensis</name>
    <name type="common">Tea plant</name>
    <name type="synonym">Thea sinensis</name>
    <dbReference type="NCBI Taxonomy" id="4442"/>
    <lineage>
        <taxon>Eukaryota</taxon>
        <taxon>Viridiplantae</taxon>
        <taxon>Streptophyta</taxon>
        <taxon>Embryophyta</taxon>
        <taxon>Tracheophyta</taxon>
        <taxon>Spermatophyta</taxon>
        <taxon>Magnoliopsida</taxon>
        <taxon>eudicotyledons</taxon>
        <taxon>Gunneridae</taxon>
        <taxon>Pentapetalae</taxon>
        <taxon>asterids</taxon>
        <taxon>Ericales</taxon>
        <taxon>Theaceae</taxon>
        <taxon>Camellia</taxon>
    </lineage>
</organism>
<reference evidence="2 3" key="2">
    <citation type="submission" date="2020-07" db="EMBL/GenBank/DDBJ databases">
        <title>Genome assembly of wild tea tree DASZ reveals pedigree and selection history of tea varieties.</title>
        <authorList>
            <person name="Zhang W."/>
        </authorList>
    </citation>
    <scope>NUCLEOTIDE SEQUENCE [LARGE SCALE GENOMIC DNA]</scope>
    <source>
        <strain evidence="3">cv. G240</strain>
        <tissue evidence="2">Leaf</tissue>
    </source>
</reference>
<dbReference type="PANTHER" id="PTHR46548">
    <property type="entry name" value="BAH AND TFIIS DOMAIN-CONTAINING PROTEIN-RELATED"/>
    <property type="match status" value="1"/>
</dbReference>
<protein>
    <submittedName>
        <fullName evidence="2">Uncharacterized protein</fullName>
    </submittedName>
</protein>
<accession>A0A7J7HYV6</accession>
<dbReference type="Proteomes" id="UP000593564">
    <property type="component" value="Unassembled WGS sequence"/>
</dbReference>
<dbReference type="AlphaFoldDB" id="A0A7J7HYV6"/>
<comment type="caution">
    <text evidence="2">The sequence shown here is derived from an EMBL/GenBank/DDBJ whole genome shotgun (WGS) entry which is preliminary data.</text>
</comment>
<sequence>MSAGDDVGMKLLASVAAGEMSMADLISPTDSPRRNTPTVEDSCMGDGDISKSSHEITLLESEVSLLMVLLLIRSM</sequence>
<keyword evidence="3" id="KW-1185">Reference proteome</keyword>
<name>A0A7J7HYV6_CAMSI</name>
<evidence type="ECO:0000256" key="1">
    <source>
        <dbReference type="SAM" id="MobiDB-lite"/>
    </source>
</evidence>
<evidence type="ECO:0000313" key="3">
    <source>
        <dbReference type="Proteomes" id="UP000593564"/>
    </source>
</evidence>
<feature type="compositionally biased region" description="Polar residues" evidence="1">
    <location>
        <begin position="28"/>
        <end position="39"/>
    </location>
</feature>
<dbReference type="PANTHER" id="PTHR46548:SF1">
    <property type="entry name" value="BAH AND TFIIS DOMAIN-CONTAINING PROTEIN-RELATED"/>
    <property type="match status" value="1"/>
</dbReference>
<proteinExistence type="predicted"/>
<dbReference type="EMBL" id="JACBKZ010000002">
    <property type="protein sequence ID" value="KAF5957441.1"/>
    <property type="molecule type" value="Genomic_DNA"/>
</dbReference>
<evidence type="ECO:0000313" key="2">
    <source>
        <dbReference type="EMBL" id="KAF5957441.1"/>
    </source>
</evidence>